<dbReference type="Proteomes" id="UP000788993">
    <property type="component" value="Unassembled WGS sequence"/>
</dbReference>
<name>A0A9P8PEB0_9ASCO</name>
<feature type="transmembrane region" description="Helical" evidence="2">
    <location>
        <begin position="179"/>
        <end position="201"/>
    </location>
</feature>
<organism evidence="3 4">
    <name type="scientific">Ogataea polymorpha</name>
    <dbReference type="NCBI Taxonomy" id="460523"/>
    <lineage>
        <taxon>Eukaryota</taxon>
        <taxon>Fungi</taxon>
        <taxon>Dikarya</taxon>
        <taxon>Ascomycota</taxon>
        <taxon>Saccharomycotina</taxon>
        <taxon>Pichiomycetes</taxon>
        <taxon>Pichiales</taxon>
        <taxon>Pichiaceae</taxon>
        <taxon>Ogataea</taxon>
    </lineage>
</organism>
<evidence type="ECO:0000313" key="3">
    <source>
        <dbReference type="EMBL" id="KAH3669717.1"/>
    </source>
</evidence>
<keyword evidence="2" id="KW-0472">Membrane</keyword>
<evidence type="ECO:0000256" key="1">
    <source>
        <dbReference type="SAM" id="MobiDB-lite"/>
    </source>
</evidence>
<keyword evidence="4" id="KW-1185">Reference proteome</keyword>
<keyword evidence="2" id="KW-0812">Transmembrane</keyword>
<dbReference type="EMBL" id="JAEUBD010000983">
    <property type="protein sequence ID" value="KAH3669717.1"/>
    <property type="molecule type" value="Genomic_DNA"/>
</dbReference>
<accession>A0A9P8PEB0</accession>
<reference evidence="3" key="1">
    <citation type="journal article" date="2021" name="Open Biol.">
        <title>Shared evolutionary footprints suggest mitochondrial oxidative damage underlies multiple complex I losses in fungi.</title>
        <authorList>
            <person name="Schikora-Tamarit M.A."/>
            <person name="Marcet-Houben M."/>
            <person name="Nosek J."/>
            <person name="Gabaldon T."/>
        </authorList>
    </citation>
    <scope>NUCLEOTIDE SEQUENCE</scope>
    <source>
        <strain evidence="3">NCAIM Y.01608</strain>
    </source>
</reference>
<gene>
    <name evidence="3" type="ORF">OGATHE_002529</name>
</gene>
<feature type="compositionally biased region" description="Polar residues" evidence="1">
    <location>
        <begin position="16"/>
        <end position="38"/>
    </location>
</feature>
<sequence length="202" mass="22202">MVLNPLKVYHKEGRPRSSSSITSTLNRLQSRMSTPTRSKSPKKIKTAFDNLSDIGSAEPSPKLKEEPINYGSINDYGSQRGSLRSAMSHVENMIPVSISPVPPASNPPPHKESENCPSFRNILVVDSLRSYLTSGATDDESRPILPVCEADCASYVRNPEPRYHQYIGAVKRYISSNRFAFGLIGSALLIALALILAFKILV</sequence>
<evidence type="ECO:0000313" key="4">
    <source>
        <dbReference type="Proteomes" id="UP000788993"/>
    </source>
</evidence>
<dbReference type="AlphaFoldDB" id="A0A9P8PEB0"/>
<feature type="region of interest" description="Disordered" evidence="1">
    <location>
        <begin position="1"/>
        <end position="44"/>
    </location>
</feature>
<protein>
    <submittedName>
        <fullName evidence="3">Uncharacterized protein</fullName>
    </submittedName>
</protein>
<evidence type="ECO:0000256" key="2">
    <source>
        <dbReference type="SAM" id="Phobius"/>
    </source>
</evidence>
<reference evidence="3" key="2">
    <citation type="submission" date="2021-01" db="EMBL/GenBank/DDBJ databases">
        <authorList>
            <person name="Schikora-Tamarit M.A."/>
        </authorList>
    </citation>
    <scope>NUCLEOTIDE SEQUENCE</scope>
    <source>
        <strain evidence="3">NCAIM Y.01608</strain>
    </source>
</reference>
<keyword evidence="2" id="KW-1133">Transmembrane helix</keyword>
<proteinExistence type="predicted"/>
<dbReference type="OrthoDB" id="3991001at2759"/>
<comment type="caution">
    <text evidence="3">The sequence shown here is derived from an EMBL/GenBank/DDBJ whole genome shotgun (WGS) entry which is preliminary data.</text>
</comment>